<dbReference type="Proteomes" id="UP000187485">
    <property type="component" value="Unassembled WGS sequence"/>
</dbReference>
<dbReference type="RefSeq" id="WP_075859842.1">
    <property type="nucleotide sequence ID" value="NZ_BDJK01000051.1"/>
</dbReference>
<evidence type="ECO:0000313" key="7">
    <source>
        <dbReference type="EMBL" id="GAV23421.1"/>
    </source>
</evidence>
<dbReference type="InterPro" id="IPR023772">
    <property type="entry name" value="DNA-bd_HTH_TetR-type_CS"/>
</dbReference>
<sequence>MNPKIRAILKAAAKVMSQKGFEKATMDEIAKISKVAKGTLYYYFKSKEELFLKLTLSILEELEVRTKKVLELKLSAREKITALIKVQVEFFLEFREEVVLVLGDFFGSTLPRESFRIKINDYYRLINQLIAEGIQAGEFRKVNLETFGPAFFGMNSFATFHWILGEKELDKEKLIKDLSNIILEGLKK</sequence>
<keyword evidence="1" id="KW-0678">Repressor</keyword>
<evidence type="ECO:0000313" key="8">
    <source>
        <dbReference type="Proteomes" id="UP000187485"/>
    </source>
</evidence>
<proteinExistence type="predicted"/>
<accession>A0A1L8CX10</accession>
<evidence type="ECO:0000256" key="3">
    <source>
        <dbReference type="ARBA" id="ARBA00023125"/>
    </source>
</evidence>
<dbReference type="InterPro" id="IPR050109">
    <property type="entry name" value="HTH-type_TetR-like_transc_reg"/>
</dbReference>
<dbReference type="PROSITE" id="PS01081">
    <property type="entry name" value="HTH_TETR_1"/>
    <property type="match status" value="1"/>
</dbReference>
<dbReference type="InterPro" id="IPR009057">
    <property type="entry name" value="Homeodomain-like_sf"/>
</dbReference>
<keyword evidence="3 5" id="KW-0238">DNA-binding</keyword>
<dbReference type="Pfam" id="PF17932">
    <property type="entry name" value="TetR_C_24"/>
    <property type="match status" value="1"/>
</dbReference>
<feature type="domain" description="HTH tetR-type" evidence="6">
    <location>
        <begin position="2"/>
        <end position="62"/>
    </location>
</feature>
<dbReference type="Gene3D" id="1.10.10.60">
    <property type="entry name" value="Homeodomain-like"/>
    <property type="match status" value="1"/>
</dbReference>
<dbReference type="AlphaFoldDB" id="A0A1L8CX10"/>
<feature type="DNA-binding region" description="H-T-H motif" evidence="5">
    <location>
        <begin position="25"/>
        <end position="44"/>
    </location>
</feature>
<reference evidence="8" key="1">
    <citation type="submission" date="2016-12" db="EMBL/GenBank/DDBJ databases">
        <title>Draft Genome Sequences od Carboxydothermus pertinax and islandicus, Hydrogenogenic Carboxydotrophic Bacteria.</title>
        <authorList>
            <person name="Fukuyama Y."/>
            <person name="Ohmae K."/>
            <person name="Yoneda Y."/>
            <person name="Yoshida T."/>
            <person name="Sako Y."/>
        </authorList>
    </citation>
    <scope>NUCLEOTIDE SEQUENCE [LARGE SCALE GENOMIC DNA]</scope>
    <source>
        <strain evidence="8">Ug1</strain>
    </source>
</reference>
<evidence type="ECO:0000256" key="4">
    <source>
        <dbReference type="ARBA" id="ARBA00023163"/>
    </source>
</evidence>
<dbReference type="Pfam" id="PF00440">
    <property type="entry name" value="TetR_N"/>
    <property type="match status" value="1"/>
</dbReference>
<comment type="caution">
    <text evidence="7">The sequence shown here is derived from an EMBL/GenBank/DDBJ whole genome shotgun (WGS) entry which is preliminary data.</text>
</comment>
<name>A0A1L8CX10_9THEO</name>
<keyword evidence="2" id="KW-0805">Transcription regulation</keyword>
<evidence type="ECO:0000256" key="1">
    <source>
        <dbReference type="ARBA" id="ARBA00022491"/>
    </source>
</evidence>
<evidence type="ECO:0000256" key="5">
    <source>
        <dbReference type="PROSITE-ProRule" id="PRU00335"/>
    </source>
</evidence>
<dbReference type="GO" id="GO:0003700">
    <property type="term" value="F:DNA-binding transcription factor activity"/>
    <property type="evidence" value="ECO:0007669"/>
    <property type="project" value="TreeGrafter"/>
</dbReference>
<evidence type="ECO:0000259" key="6">
    <source>
        <dbReference type="PROSITE" id="PS50977"/>
    </source>
</evidence>
<keyword evidence="8" id="KW-1185">Reference proteome</keyword>
<dbReference type="PANTHER" id="PTHR30055:SF175">
    <property type="entry name" value="HTH-TYPE TRANSCRIPTIONAL REPRESSOR KSTR2"/>
    <property type="match status" value="1"/>
</dbReference>
<dbReference type="PROSITE" id="PS50977">
    <property type="entry name" value="HTH_TETR_2"/>
    <property type="match status" value="1"/>
</dbReference>
<dbReference type="InterPro" id="IPR041490">
    <property type="entry name" value="KstR2_TetR_C"/>
</dbReference>
<dbReference type="EMBL" id="BDJK01000051">
    <property type="protein sequence ID" value="GAV23421.1"/>
    <property type="molecule type" value="Genomic_DNA"/>
</dbReference>
<dbReference type="Gene3D" id="1.10.357.10">
    <property type="entry name" value="Tetracycline Repressor, domain 2"/>
    <property type="match status" value="1"/>
</dbReference>
<dbReference type="InterPro" id="IPR001647">
    <property type="entry name" value="HTH_TetR"/>
</dbReference>
<evidence type="ECO:0000256" key="2">
    <source>
        <dbReference type="ARBA" id="ARBA00023015"/>
    </source>
</evidence>
<dbReference type="PANTHER" id="PTHR30055">
    <property type="entry name" value="HTH-TYPE TRANSCRIPTIONAL REGULATOR RUTR"/>
    <property type="match status" value="1"/>
</dbReference>
<dbReference type="SUPFAM" id="SSF46689">
    <property type="entry name" value="Homeodomain-like"/>
    <property type="match status" value="1"/>
</dbReference>
<protein>
    <submittedName>
        <fullName evidence="7">TetR family transcriptional regulator</fullName>
    </submittedName>
</protein>
<dbReference type="STRING" id="870242.cpu_19310"/>
<dbReference type="OrthoDB" id="9785164at2"/>
<dbReference type="FunFam" id="1.10.10.60:FF:000141">
    <property type="entry name" value="TetR family transcriptional regulator"/>
    <property type="match status" value="1"/>
</dbReference>
<dbReference type="PRINTS" id="PR00455">
    <property type="entry name" value="HTHTETR"/>
</dbReference>
<keyword evidence="4" id="KW-0804">Transcription</keyword>
<dbReference type="GO" id="GO:0000976">
    <property type="term" value="F:transcription cis-regulatory region binding"/>
    <property type="evidence" value="ECO:0007669"/>
    <property type="project" value="TreeGrafter"/>
</dbReference>
<dbReference type="InterPro" id="IPR036271">
    <property type="entry name" value="Tet_transcr_reg_TetR-rel_C_sf"/>
</dbReference>
<dbReference type="SUPFAM" id="SSF48498">
    <property type="entry name" value="Tetracyclin repressor-like, C-terminal domain"/>
    <property type="match status" value="1"/>
</dbReference>
<dbReference type="GO" id="GO:0045892">
    <property type="term" value="P:negative regulation of DNA-templated transcription"/>
    <property type="evidence" value="ECO:0007669"/>
    <property type="project" value="UniProtKB-ARBA"/>
</dbReference>
<organism evidence="7 8">
    <name type="scientific">Carboxydothermus pertinax</name>
    <dbReference type="NCBI Taxonomy" id="870242"/>
    <lineage>
        <taxon>Bacteria</taxon>
        <taxon>Bacillati</taxon>
        <taxon>Bacillota</taxon>
        <taxon>Clostridia</taxon>
        <taxon>Thermoanaerobacterales</taxon>
        <taxon>Thermoanaerobacteraceae</taxon>
        <taxon>Carboxydothermus</taxon>
    </lineage>
</organism>
<gene>
    <name evidence="7" type="ORF">cpu_19310</name>
</gene>